<keyword evidence="10" id="KW-0963">Cytoplasm</keyword>
<keyword evidence="10" id="KW-0496">Mitochondrion</keyword>
<dbReference type="HAMAP" id="MF_01966">
    <property type="entry name" value="NADHX_epimerase"/>
    <property type="match status" value="1"/>
</dbReference>
<dbReference type="InterPro" id="IPR004443">
    <property type="entry name" value="YjeF_N_dom"/>
</dbReference>
<accession>A0ABR4N974</accession>
<dbReference type="Pfam" id="PF03853">
    <property type="entry name" value="YjeF_N"/>
    <property type="match status" value="1"/>
</dbReference>
<comment type="catalytic activity">
    <reaction evidence="2 10">
        <text>(6R)-NADPHX = (6S)-NADPHX</text>
        <dbReference type="Rhea" id="RHEA:32227"/>
        <dbReference type="ChEBI" id="CHEBI:64076"/>
        <dbReference type="ChEBI" id="CHEBI:64077"/>
        <dbReference type="EC" id="5.1.99.6"/>
    </reaction>
</comment>
<feature type="binding site" evidence="10">
    <location>
        <begin position="126"/>
        <end position="132"/>
    </location>
    <ligand>
        <name>(6S)-NADPHX</name>
        <dbReference type="ChEBI" id="CHEBI:64076"/>
    </ligand>
</feature>
<evidence type="ECO:0000256" key="3">
    <source>
        <dbReference type="ARBA" id="ARBA00012228"/>
    </source>
</evidence>
<comment type="caution">
    <text evidence="12">The sequence shown here is derived from an EMBL/GenBank/DDBJ whole genome shotgun (WGS) entry which is preliminary data.</text>
</comment>
<dbReference type="PROSITE" id="PS51385">
    <property type="entry name" value="YJEF_N"/>
    <property type="match status" value="1"/>
</dbReference>
<evidence type="ECO:0000256" key="6">
    <source>
        <dbReference type="ARBA" id="ARBA00022857"/>
    </source>
</evidence>
<feature type="binding site" evidence="10">
    <location>
        <begin position="60"/>
        <end position="64"/>
    </location>
    <ligand>
        <name>(6S)-NADPHX</name>
        <dbReference type="ChEBI" id="CHEBI:64076"/>
    </ligand>
</feature>
<dbReference type="PANTHER" id="PTHR13232">
    <property type="entry name" value="NAD(P)H-HYDRATE EPIMERASE"/>
    <property type="match status" value="1"/>
</dbReference>
<feature type="binding site" evidence="10">
    <location>
        <position position="158"/>
    </location>
    <ligand>
        <name>K(+)</name>
        <dbReference type="ChEBI" id="CHEBI:29103"/>
    </ligand>
</feature>
<name>A0ABR4N974_9FUNG</name>
<comment type="similarity">
    <text evidence="10">Belongs to the NnrE/AIBP family.</text>
</comment>
<dbReference type="SUPFAM" id="SSF64153">
    <property type="entry name" value="YjeF N-terminal domain-like"/>
    <property type="match status" value="1"/>
</dbReference>
<evidence type="ECO:0000256" key="2">
    <source>
        <dbReference type="ARBA" id="ARBA00000909"/>
    </source>
</evidence>
<feature type="binding site" evidence="10">
    <location>
        <position position="122"/>
    </location>
    <ligand>
        <name>K(+)</name>
        <dbReference type="ChEBI" id="CHEBI:29103"/>
    </ligand>
</feature>
<evidence type="ECO:0000313" key="12">
    <source>
        <dbReference type="EMBL" id="KAL2916071.1"/>
    </source>
</evidence>
<evidence type="ECO:0000256" key="7">
    <source>
        <dbReference type="ARBA" id="ARBA00022958"/>
    </source>
</evidence>
<feature type="binding site" evidence="10">
    <location>
        <position position="61"/>
    </location>
    <ligand>
        <name>K(+)</name>
        <dbReference type="ChEBI" id="CHEBI:29103"/>
    </ligand>
</feature>
<protein>
    <recommendedName>
        <fullName evidence="3 10">NAD(P)H-hydrate epimerase</fullName>
        <ecNumber evidence="3 10">5.1.99.6</ecNumber>
    </recommendedName>
    <alternativeName>
        <fullName evidence="10">NAD(P)HX epimerase</fullName>
    </alternativeName>
</protein>
<comment type="catalytic activity">
    <reaction evidence="1 10">
        <text>(6R)-NADHX = (6S)-NADHX</text>
        <dbReference type="Rhea" id="RHEA:32215"/>
        <dbReference type="ChEBI" id="CHEBI:64074"/>
        <dbReference type="ChEBI" id="CHEBI:64075"/>
        <dbReference type="EC" id="5.1.99.6"/>
    </reaction>
</comment>
<evidence type="ECO:0000256" key="8">
    <source>
        <dbReference type="ARBA" id="ARBA00023027"/>
    </source>
</evidence>
<dbReference type="PANTHER" id="PTHR13232:SF10">
    <property type="entry name" value="NAD(P)H-HYDRATE EPIMERASE"/>
    <property type="match status" value="1"/>
</dbReference>
<keyword evidence="5 10" id="KW-0547">Nucleotide-binding</keyword>
<evidence type="ECO:0000256" key="10">
    <source>
        <dbReference type="HAMAP-Rule" id="MF_03159"/>
    </source>
</evidence>
<sequence length="241" mass="25774">MRLLGQALAQQIDVELMGPAVGFSIDQLMELAGLSVAQAVAREYTPATHRSILVCAGPGNNGGDALVAARHLRLFGFAPTVHFPKRPSKDLFVNLVKQCTAYGIPFVDEIETPLKSSQLVLDGIFGFSFSGDIRAPFDSIIRTLKASPVPIVSIDIPSGWNVEHGNVGGIGLEPEMLVSLTSPKMGVRGYRFKHHYLGGRFVPPALAEKFSLNLPAFPGTDGIVRLDDVVEGEGPAESAKI</sequence>
<reference evidence="12 13" key="1">
    <citation type="submission" date="2023-09" db="EMBL/GenBank/DDBJ databases">
        <title>Pangenome analysis of Batrachochytrium dendrobatidis and related Chytrids.</title>
        <authorList>
            <person name="Yacoub M.N."/>
            <person name="Stajich J.E."/>
            <person name="James T.Y."/>
        </authorList>
    </citation>
    <scope>NUCLEOTIDE SEQUENCE [LARGE SCALE GENOMIC DNA]</scope>
    <source>
        <strain evidence="12 13">JEL0888</strain>
    </source>
</reference>
<comment type="caution">
    <text evidence="10">Lacks conserved residue(s) required for the propagation of feature annotation.</text>
</comment>
<keyword evidence="9 10" id="KW-0413">Isomerase</keyword>
<dbReference type="NCBIfam" id="TIGR00197">
    <property type="entry name" value="yjeF_nterm"/>
    <property type="match status" value="1"/>
</dbReference>
<keyword evidence="6" id="KW-0521">NADP</keyword>
<dbReference type="Proteomes" id="UP001527925">
    <property type="component" value="Unassembled WGS sequence"/>
</dbReference>
<evidence type="ECO:0000313" key="13">
    <source>
        <dbReference type="Proteomes" id="UP001527925"/>
    </source>
</evidence>
<feature type="binding site" evidence="10">
    <location>
        <position position="155"/>
    </location>
    <ligand>
        <name>(6S)-NADPHX</name>
        <dbReference type="ChEBI" id="CHEBI:64076"/>
    </ligand>
</feature>
<organism evidence="12 13">
    <name type="scientific">Polyrhizophydium stewartii</name>
    <dbReference type="NCBI Taxonomy" id="2732419"/>
    <lineage>
        <taxon>Eukaryota</taxon>
        <taxon>Fungi</taxon>
        <taxon>Fungi incertae sedis</taxon>
        <taxon>Chytridiomycota</taxon>
        <taxon>Chytridiomycota incertae sedis</taxon>
        <taxon>Chytridiomycetes</taxon>
        <taxon>Rhizophydiales</taxon>
        <taxon>Rhizophydiales incertae sedis</taxon>
        <taxon>Polyrhizophydium</taxon>
    </lineage>
</organism>
<dbReference type="InterPro" id="IPR032976">
    <property type="entry name" value="YJEFN_prot_NAXE-like"/>
</dbReference>
<dbReference type="EC" id="5.1.99.6" evidence="3 10"/>
<evidence type="ECO:0000259" key="11">
    <source>
        <dbReference type="PROSITE" id="PS51385"/>
    </source>
</evidence>
<keyword evidence="13" id="KW-1185">Reference proteome</keyword>
<proteinExistence type="inferred from homology"/>
<dbReference type="InterPro" id="IPR036652">
    <property type="entry name" value="YjeF_N_dom_sf"/>
</dbReference>
<keyword evidence="7 10" id="KW-0630">Potassium</keyword>
<comment type="function">
    <text evidence="10">Catalyzes the epimerization of the S- and R-forms of NAD(P)HX, a damaged form of NAD(P)H that is a result of enzymatic or heat-dependent hydration. This is a prerequisite for the S-specific NAD(P)H-hydrate dehydratase to allow the repair of both epimers of NAD(P)HX.</text>
</comment>
<comment type="subcellular location">
    <subcellularLocation>
        <location evidence="10">Cytoplasm</location>
    </subcellularLocation>
    <subcellularLocation>
        <location evidence="10">Mitochondrion</location>
    </subcellularLocation>
</comment>
<feature type="domain" description="YjeF N-terminal" evidence="11">
    <location>
        <begin position="9"/>
        <end position="214"/>
    </location>
</feature>
<evidence type="ECO:0000256" key="5">
    <source>
        <dbReference type="ARBA" id="ARBA00022741"/>
    </source>
</evidence>
<gene>
    <name evidence="12" type="ORF">HK105_204495</name>
</gene>
<evidence type="ECO:0000256" key="1">
    <source>
        <dbReference type="ARBA" id="ARBA00000013"/>
    </source>
</evidence>
<comment type="cofactor">
    <cofactor evidence="10">
        <name>K(+)</name>
        <dbReference type="ChEBI" id="CHEBI:29103"/>
    </cofactor>
    <text evidence="10">Binds 1 potassium ion per subunit.</text>
</comment>
<dbReference type="EMBL" id="JADGIZ020000019">
    <property type="protein sequence ID" value="KAL2916071.1"/>
    <property type="molecule type" value="Genomic_DNA"/>
</dbReference>
<keyword evidence="4 10" id="KW-0479">Metal-binding</keyword>
<evidence type="ECO:0000256" key="4">
    <source>
        <dbReference type="ARBA" id="ARBA00022723"/>
    </source>
</evidence>
<dbReference type="Gene3D" id="3.40.50.10260">
    <property type="entry name" value="YjeF N-terminal domain"/>
    <property type="match status" value="1"/>
</dbReference>
<evidence type="ECO:0000256" key="9">
    <source>
        <dbReference type="ARBA" id="ARBA00023235"/>
    </source>
</evidence>
<keyword evidence="8 10" id="KW-0520">NAD</keyword>